<reference evidence="2 3" key="1">
    <citation type="submission" date="2020-01" db="EMBL/GenBank/DDBJ databases">
        <authorList>
            <person name="Chen S."/>
        </authorList>
    </citation>
    <scope>NUCLEOTIDE SEQUENCE [LARGE SCALE GENOMIC DNA]</scope>
    <source>
        <strain evidence="2 3">GS-10</strain>
    </source>
</reference>
<dbReference type="EMBL" id="WWEN01000005">
    <property type="protein sequence ID" value="MYM56294.1"/>
    <property type="molecule type" value="Genomic_DNA"/>
</dbReference>
<accession>A0A6L8LJZ6</accession>
<feature type="domain" description="NAD(P)-binding" evidence="1">
    <location>
        <begin position="8"/>
        <end position="146"/>
    </location>
</feature>
<name>A0A6L8LJZ6_9RHOB</name>
<dbReference type="Proteomes" id="UP000479043">
    <property type="component" value="Unassembled WGS sequence"/>
</dbReference>
<dbReference type="SUPFAM" id="SSF51735">
    <property type="entry name" value="NAD(P)-binding Rossmann-fold domains"/>
    <property type="match status" value="1"/>
</dbReference>
<protein>
    <submittedName>
        <fullName evidence="2">NAD(P)H-binding protein</fullName>
    </submittedName>
</protein>
<comment type="caution">
    <text evidence="2">The sequence shown here is derived from an EMBL/GenBank/DDBJ whole genome shotgun (WGS) entry which is preliminary data.</text>
</comment>
<keyword evidence="3" id="KW-1185">Reference proteome</keyword>
<dbReference type="InterPro" id="IPR051207">
    <property type="entry name" value="ComplexI_NDUFA9_subunit"/>
</dbReference>
<gene>
    <name evidence="2" type="ORF">GR167_13330</name>
</gene>
<dbReference type="PANTHER" id="PTHR12126:SF11">
    <property type="entry name" value="NADH DEHYDROGENASE [UBIQUINONE] 1 ALPHA SUBCOMPLEX SUBUNIT 9, MITOCHONDRIAL"/>
    <property type="match status" value="1"/>
</dbReference>
<dbReference type="InterPro" id="IPR036291">
    <property type="entry name" value="NAD(P)-bd_dom_sf"/>
</dbReference>
<sequence length="282" mass="30565">MQIVLIAGATGYLGRYLCAEYQRRGWHVTALVRNGSRAAGLAADTLVEAEATCAEQLAGIMEGVDLVVSALGITRQADGLSYRDVDYHANLNLLREAECANVARFAYVHVLNADRMRPVPLVAAKADFVDALQASPIAETVIAPTGYFSDMGDFLSMAKSGRVWLFGAGDHRINPIHGADLAAVTAQATDAGTAWLDVGGPQLFTHDEIARLAFAALERPARLTHLPDGLRRLALRLLPWLTPRRIHGPAQFFLSAMAMDMVGERRGTRHLADYFAEQVKTG</sequence>
<evidence type="ECO:0000259" key="1">
    <source>
        <dbReference type="Pfam" id="PF13460"/>
    </source>
</evidence>
<dbReference type="Gene3D" id="3.40.50.720">
    <property type="entry name" value="NAD(P)-binding Rossmann-like Domain"/>
    <property type="match status" value="1"/>
</dbReference>
<organism evidence="2 3">
    <name type="scientific">Thalassovita mangrovi</name>
    <dbReference type="NCBI Taxonomy" id="2692236"/>
    <lineage>
        <taxon>Bacteria</taxon>
        <taxon>Pseudomonadati</taxon>
        <taxon>Pseudomonadota</taxon>
        <taxon>Alphaproteobacteria</taxon>
        <taxon>Rhodobacterales</taxon>
        <taxon>Roseobacteraceae</taxon>
        <taxon>Thalassovita</taxon>
    </lineage>
</organism>
<dbReference type="Pfam" id="PF13460">
    <property type="entry name" value="NAD_binding_10"/>
    <property type="match status" value="1"/>
</dbReference>
<dbReference type="GO" id="GO:0044877">
    <property type="term" value="F:protein-containing complex binding"/>
    <property type="evidence" value="ECO:0007669"/>
    <property type="project" value="TreeGrafter"/>
</dbReference>
<evidence type="ECO:0000313" key="3">
    <source>
        <dbReference type="Proteomes" id="UP000479043"/>
    </source>
</evidence>
<dbReference type="InterPro" id="IPR016040">
    <property type="entry name" value="NAD(P)-bd_dom"/>
</dbReference>
<dbReference type="AlphaFoldDB" id="A0A6L8LJZ6"/>
<dbReference type="CDD" id="cd05243">
    <property type="entry name" value="SDR_a5"/>
    <property type="match status" value="1"/>
</dbReference>
<evidence type="ECO:0000313" key="2">
    <source>
        <dbReference type="EMBL" id="MYM56294.1"/>
    </source>
</evidence>
<dbReference type="PANTHER" id="PTHR12126">
    <property type="entry name" value="NADH-UBIQUINONE OXIDOREDUCTASE 39 KDA SUBUNIT-RELATED"/>
    <property type="match status" value="1"/>
</dbReference>
<proteinExistence type="predicted"/>
<dbReference type="RefSeq" id="WP_160974169.1">
    <property type="nucleotide sequence ID" value="NZ_WWEN01000005.1"/>
</dbReference>